<proteinExistence type="predicted"/>
<dbReference type="AlphaFoldDB" id="A0A914GY54"/>
<evidence type="ECO:0000313" key="2">
    <source>
        <dbReference type="Proteomes" id="UP000887572"/>
    </source>
</evidence>
<name>A0A914GY54_GLORO</name>
<feature type="region of interest" description="Disordered" evidence="1">
    <location>
        <begin position="29"/>
        <end position="146"/>
    </location>
</feature>
<reference evidence="3" key="1">
    <citation type="submission" date="2022-11" db="UniProtKB">
        <authorList>
            <consortium name="WormBaseParasite"/>
        </authorList>
    </citation>
    <scope>IDENTIFICATION</scope>
</reference>
<feature type="compositionally biased region" description="Basic and acidic residues" evidence="1">
    <location>
        <begin position="34"/>
        <end position="48"/>
    </location>
</feature>
<accession>A0A914GY54</accession>
<keyword evidence="2" id="KW-1185">Reference proteome</keyword>
<organism evidence="2 3">
    <name type="scientific">Globodera rostochiensis</name>
    <name type="common">Golden nematode worm</name>
    <name type="synonym">Heterodera rostochiensis</name>
    <dbReference type="NCBI Taxonomy" id="31243"/>
    <lineage>
        <taxon>Eukaryota</taxon>
        <taxon>Metazoa</taxon>
        <taxon>Ecdysozoa</taxon>
        <taxon>Nematoda</taxon>
        <taxon>Chromadorea</taxon>
        <taxon>Rhabditida</taxon>
        <taxon>Tylenchina</taxon>
        <taxon>Tylenchomorpha</taxon>
        <taxon>Tylenchoidea</taxon>
        <taxon>Heteroderidae</taxon>
        <taxon>Heteroderinae</taxon>
        <taxon>Globodera</taxon>
    </lineage>
</organism>
<evidence type="ECO:0000313" key="3">
    <source>
        <dbReference type="WBParaSite" id="Gr19_v10_g1186.t1"/>
    </source>
</evidence>
<dbReference type="Proteomes" id="UP000887572">
    <property type="component" value="Unplaced"/>
</dbReference>
<dbReference type="WBParaSite" id="Gr19_v10_g1186.t1">
    <property type="protein sequence ID" value="Gr19_v10_g1186.t1"/>
    <property type="gene ID" value="Gr19_v10_g1186"/>
</dbReference>
<sequence length="182" mass="19831">MQMDALNVTVLDTKDVVAREANFYFSRVTARQQRACDDDASRTKREQDVSAPPFRPRRFGPALSAPPFRPQGRFGPGRFGPKEMYIMRGAETSGAETSGAETSRGRKGGAETSGPKRRGRKDPHSTKNPNPPFHCGGDHFSAHTSVPHTSVPTLQCRTLHAGTEVSGTEVWALKCPALKCGH</sequence>
<evidence type="ECO:0000256" key="1">
    <source>
        <dbReference type="SAM" id="MobiDB-lite"/>
    </source>
</evidence>
<protein>
    <submittedName>
        <fullName evidence="3">Uncharacterized protein</fullName>
    </submittedName>
</protein>